<dbReference type="Gene3D" id="6.10.140.2220">
    <property type="match status" value="1"/>
</dbReference>
<protein>
    <recommendedName>
        <fullName evidence="10">MYND-type domain-containing protein</fullName>
    </recommendedName>
</protein>
<evidence type="ECO:0000313" key="9">
    <source>
        <dbReference type="Proteomes" id="UP000242715"/>
    </source>
</evidence>
<dbReference type="AlphaFoldDB" id="A0A2Z6LWE3"/>
<dbReference type="PANTHER" id="PTHR24006:SF690">
    <property type="entry name" value="UBIQUITIN CARBOXYL-TERMINAL HYDROLASE 17"/>
    <property type="match status" value="1"/>
</dbReference>
<accession>A0A2Z6LWE3</accession>
<dbReference type="SUPFAM" id="SSF54001">
    <property type="entry name" value="Cysteine proteinases"/>
    <property type="match status" value="1"/>
</dbReference>
<evidence type="ECO:0000313" key="8">
    <source>
        <dbReference type="EMBL" id="GAU23336.1"/>
    </source>
</evidence>
<keyword evidence="3" id="KW-0862">Zinc</keyword>
<evidence type="ECO:0000256" key="5">
    <source>
        <dbReference type="SAM" id="MobiDB-lite"/>
    </source>
</evidence>
<evidence type="ECO:0000259" key="6">
    <source>
        <dbReference type="PROSITE" id="PS50235"/>
    </source>
</evidence>
<name>A0A2Z6LWE3_TRISU</name>
<dbReference type="InterPro" id="IPR028889">
    <property type="entry name" value="USP"/>
</dbReference>
<dbReference type="InterPro" id="IPR001394">
    <property type="entry name" value="Peptidase_C19_UCH"/>
</dbReference>
<feature type="compositionally biased region" description="Polar residues" evidence="5">
    <location>
        <begin position="787"/>
        <end position="818"/>
    </location>
</feature>
<gene>
    <name evidence="8" type="ORF">TSUD_237900</name>
</gene>
<evidence type="ECO:0000256" key="3">
    <source>
        <dbReference type="ARBA" id="ARBA00022833"/>
    </source>
</evidence>
<dbReference type="GO" id="GO:0008270">
    <property type="term" value="F:zinc ion binding"/>
    <property type="evidence" value="ECO:0007669"/>
    <property type="project" value="UniProtKB-KW"/>
</dbReference>
<dbReference type="InterPro" id="IPR038765">
    <property type="entry name" value="Papain-like_cys_pep_sf"/>
</dbReference>
<evidence type="ECO:0000256" key="1">
    <source>
        <dbReference type="ARBA" id="ARBA00022723"/>
    </source>
</evidence>
<dbReference type="GO" id="GO:0016579">
    <property type="term" value="P:protein deubiquitination"/>
    <property type="evidence" value="ECO:0007669"/>
    <property type="project" value="InterPro"/>
</dbReference>
<feature type="domain" description="USP" evidence="6">
    <location>
        <begin position="398"/>
        <end position="755"/>
    </location>
</feature>
<proteinExistence type="predicted"/>
<dbReference type="InterPro" id="IPR002893">
    <property type="entry name" value="Znf_MYND"/>
</dbReference>
<dbReference type="Pfam" id="PF00443">
    <property type="entry name" value="UCH"/>
    <property type="match status" value="1"/>
</dbReference>
<dbReference type="Pfam" id="PF01753">
    <property type="entry name" value="zf-MYND"/>
    <property type="match status" value="1"/>
</dbReference>
<dbReference type="PROSITE" id="PS50865">
    <property type="entry name" value="ZF_MYND_2"/>
    <property type="match status" value="1"/>
</dbReference>
<feature type="compositionally biased region" description="Basic and acidic residues" evidence="5">
    <location>
        <begin position="142"/>
        <end position="163"/>
    </location>
</feature>
<evidence type="ECO:0000256" key="2">
    <source>
        <dbReference type="ARBA" id="ARBA00022771"/>
    </source>
</evidence>
<dbReference type="GO" id="GO:0005829">
    <property type="term" value="C:cytosol"/>
    <property type="evidence" value="ECO:0007669"/>
    <property type="project" value="TreeGrafter"/>
</dbReference>
<feature type="compositionally biased region" description="Polar residues" evidence="5">
    <location>
        <begin position="179"/>
        <end position="190"/>
    </location>
</feature>
<keyword evidence="1" id="KW-0479">Metal-binding</keyword>
<dbReference type="PANTHER" id="PTHR24006">
    <property type="entry name" value="UBIQUITIN CARBOXYL-TERMINAL HYDROLASE"/>
    <property type="match status" value="1"/>
</dbReference>
<dbReference type="InterPro" id="IPR050164">
    <property type="entry name" value="Peptidase_C19"/>
</dbReference>
<feature type="region of interest" description="Disordered" evidence="5">
    <location>
        <begin position="843"/>
        <end position="865"/>
    </location>
</feature>
<keyword evidence="2 4" id="KW-0863">Zinc-finger</keyword>
<dbReference type="GO" id="GO:0004843">
    <property type="term" value="F:cysteine-type deubiquitinase activity"/>
    <property type="evidence" value="ECO:0007669"/>
    <property type="project" value="InterPro"/>
</dbReference>
<dbReference type="FunFam" id="6.10.140.2220:FF:000006">
    <property type="entry name" value="Ubiquitin carboxyl-terminal hydrolase 15"/>
    <property type="match status" value="1"/>
</dbReference>
<organism evidence="8 9">
    <name type="scientific">Trifolium subterraneum</name>
    <name type="common">Subterranean clover</name>
    <dbReference type="NCBI Taxonomy" id="3900"/>
    <lineage>
        <taxon>Eukaryota</taxon>
        <taxon>Viridiplantae</taxon>
        <taxon>Streptophyta</taxon>
        <taxon>Embryophyta</taxon>
        <taxon>Tracheophyta</taxon>
        <taxon>Spermatophyta</taxon>
        <taxon>Magnoliopsida</taxon>
        <taxon>eudicotyledons</taxon>
        <taxon>Gunneridae</taxon>
        <taxon>Pentapetalae</taxon>
        <taxon>rosids</taxon>
        <taxon>fabids</taxon>
        <taxon>Fabales</taxon>
        <taxon>Fabaceae</taxon>
        <taxon>Papilionoideae</taxon>
        <taxon>50 kb inversion clade</taxon>
        <taxon>NPAAA clade</taxon>
        <taxon>Hologalegina</taxon>
        <taxon>IRL clade</taxon>
        <taxon>Trifolieae</taxon>
        <taxon>Trifolium</taxon>
    </lineage>
</organism>
<dbReference type="GO" id="GO:0005634">
    <property type="term" value="C:nucleus"/>
    <property type="evidence" value="ECO:0007669"/>
    <property type="project" value="TreeGrafter"/>
</dbReference>
<feature type="region of interest" description="Disordered" evidence="5">
    <location>
        <begin position="785"/>
        <end position="818"/>
    </location>
</feature>
<dbReference type="PROSITE" id="PS50235">
    <property type="entry name" value="USP_3"/>
    <property type="match status" value="1"/>
</dbReference>
<dbReference type="EMBL" id="DF973267">
    <property type="protein sequence ID" value="GAU23336.1"/>
    <property type="molecule type" value="Genomic_DNA"/>
</dbReference>
<feature type="region of interest" description="Disordered" evidence="5">
    <location>
        <begin position="120"/>
        <end position="267"/>
    </location>
</feature>
<dbReference type="OrthoDB" id="420187at2759"/>
<evidence type="ECO:0008006" key="10">
    <source>
        <dbReference type="Google" id="ProtNLM"/>
    </source>
</evidence>
<dbReference type="Gene3D" id="3.90.70.10">
    <property type="entry name" value="Cysteine proteinases"/>
    <property type="match status" value="1"/>
</dbReference>
<feature type="region of interest" description="Disordered" evidence="5">
    <location>
        <begin position="954"/>
        <end position="973"/>
    </location>
</feature>
<reference evidence="9" key="1">
    <citation type="journal article" date="2017" name="Front. Plant Sci.">
        <title>Climate Clever Clovers: New Paradigm to Reduce the Environmental Footprint of Ruminants by Breeding Low Methanogenic Forages Utilizing Haplotype Variation.</title>
        <authorList>
            <person name="Kaur P."/>
            <person name="Appels R."/>
            <person name="Bayer P.E."/>
            <person name="Keeble-Gagnere G."/>
            <person name="Wang J."/>
            <person name="Hirakawa H."/>
            <person name="Shirasawa K."/>
            <person name="Vercoe P."/>
            <person name="Stefanova K."/>
            <person name="Durmic Z."/>
            <person name="Nichols P."/>
            <person name="Revell C."/>
            <person name="Isobe S.N."/>
            <person name="Edwards D."/>
            <person name="Erskine W."/>
        </authorList>
    </citation>
    <scope>NUCLEOTIDE SEQUENCE [LARGE SCALE GENOMIC DNA]</scope>
    <source>
        <strain evidence="9">cv. Daliak</strain>
    </source>
</reference>
<dbReference type="Proteomes" id="UP000242715">
    <property type="component" value="Unassembled WGS sequence"/>
</dbReference>
<sequence>MMLVQDTAAMAEMEAYGDVSASVSASYDVSANYEDSNSNSVIGSELYQCAVCYSPTTMRCSRCKAVRYCSGKCQISHWRQGHKDECCPSVTTIRKVEDENVVTRRSLVSETQFDLHEIKGKHGAGSYNDPLSNPNPSVAARKSFDDNRHETHDTFTKPVHDNTADDTCVASSDSDETVLPTSFPSESKNPVNIEVKISSSKRSKKKSSNTSDESGFKSKVPKVKFDTSHDVASNLGGHEHKRKVASVEKSVADTSKGRAVPSSSSSNKDIAADYVEESYLSRYKEGRRSSSSSRDRLLSTVKGDLISNSMSTKTDNYHALPSRVSVAPNPPQNVRSGLKTSMQKVVQQFRSSKESRSNQTSVENELGFPYELFVELYCYDKVKLFPFGLTNCGNSERDEMRDYHSSCCFTSVELSYCTPVFVVYSASNIVSFARVPFETMQKAKEGNSPLSPIGILSKIHKIGSHLGHGREEDAHEFLRGAVDTMQSICLKEAGVSSPLTEETTLIGYTFGGYLRSKIKCLRCLGKSEMYERMMDLTVEIDGDIDTLEEALGQFTAPEILDKDNKYNCGRLRSRNSVVQFAPVAAHTRGGDGKSKKERISYLLWPDLNFAATNIFVFQPDLLVVYGGYVMYSIRCKSYEKAKKKLTVLEAPNILTIVLKRFQSGNFEKLNKSVQFPEMLNMTPYMSRTKDKSPVYSLYAVVVHLDIMNAAVSGHYVCYVKNIRGEWFRTDDSRVEPVELSRVLSERAYMLLYARHSPKPRSSVSSNATFSTGKFKRRNLEAIPAVSKTRSNSMATSADSPSVQQKQGQQHSYRNAVNDSFSNESAYTEEWRFNYRGRNTMVDSSSESSLFSSSDASSCSTASTKDSASTVDFSDYIFGEAGSNWHGHYGISSNSAASSSYDNLHTDFSVDNDGNRRIQQDSEDKAISNANKNKSHSGRWGIDLKRFVTSKHHDKSSVVHVRKTSRDASAQTFY</sequence>
<dbReference type="SUPFAM" id="SSF144232">
    <property type="entry name" value="HIT/MYND zinc finger-like"/>
    <property type="match status" value="1"/>
</dbReference>
<feature type="domain" description="MYND-type" evidence="7">
    <location>
        <begin position="49"/>
        <end position="86"/>
    </location>
</feature>
<keyword evidence="9" id="KW-1185">Reference proteome</keyword>
<evidence type="ECO:0000256" key="4">
    <source>
        <dbReference type="PROSITE-ProRule" id="PRU00134"/>
    </source>
</evidence>
<evidence type="ECO:0000259" key="7">
    <source>
        <dbReference type="PROSITE" id="PS50865"/>
    </source>
</evidence>